<dbReference type="InterPro" id="IPR000182">
    <property type="entry name" value="GNAT_dom"/>
</dbReference>
<dbReference type="PROSITE" id="PS51186">
    <property type="entry name" value="GNAT"/>
    <property type="match status" value="1"/>
</dbReference>
<protein>
    <submittedName>
        <fullName evidence="2">GNAT family N-acetyltransferase</fullName>
    </submittedName>
</protein>
<evidence type="ECO:0000259" key="1">
    <source>
        <dbReference type="PROSITE" id="PS51186"/>
    </source>
</evidence>
<reference evidence="3" key="1">
    <citation type="journal article" date="2019" name="Int. J. Syst. Evol. Microbiol.">
        <title>The Global Catalogue of Microorganisms (GCM) 10K type strain sequencing project: providing services to taxonomists for standard genome sequencing and annotation.</title>
        <authorList>
            <consortium name="The Broad Institute Genomics Platform"/>
            <consortium name="The Broad Institute Genome Sequencing Center for Infectious Disease"/>
            <person name="Wu L."/>
            <person name="Ma J."/>
        </authorList>
    </citation>
    <scope>NUCLEOTIDE SEQUENCE [LARGE SCALE GENOMIC DNA]</scope>
    <source>
        <strain evidence="3">JCM 15478</strain>
    </source>
</reference>
<dbReference type="InterPro" id="IPR016181">
    <property type="entry name" value="Acyl_CoA_acyltransferase"/>
</dbReference>
<comment type="caution">
    <text evidence="2">The sequence shown here is derived from an EMBL/GenBank/DDBJ whole genome shotgun (WGS) entry which is preliminary data.</text>
</comment>
<dbReference type="RefSeq" id="WP_344530564.1">
    <property type="nucleotide sequence ID" value="NZ_BAAAPE010000011.1"/>
</dbReference>
<dbReference type="Gene3D" id="3.40.630.30">
    <property type="match status" value="1"/>
</dbReference>
<evidence type="ECO:0000313" key="3">
    <source>
        <dbReference type="Proteomes" id="UP001500016"/>
    </source>
</evidence>
<evidence type="ECO:0000313" key="2">
    <source>
        <dbReference type="EMBL" id="GAA2082848.1"/>
    </source>
</evidence>
<dbReference type="CDD" id="cd04301">
    <property type="entry name" value="NAT_SF"/>
    <property type="match status" value="1"/>
</dbReference>
<dbReference type="EMBL" id="BAAAPE010000011">
    <property type="protein sequence ID" value="GAA2082848.1"/>
    <property type="molecule type" value="Genomic_DNA"/>
</dbReference>
<gene>
    <name evidence="2" type="ORF">GCM10009801_42900</name>
</gene>
<feature type="domain" description="N-acetyltransferase" evidence="1">
    <location>
        <begin position="181"/>
        <end position="313"/>
    </location>
</feature>
<keyword evidence="3" id="KW-1185">Reference proteome</keyword>
<proteinExistence type="predicted"/>
<name>A0ABP5HQZ9_9ACTN</name>
<dbReference type="Pfam" id="PF00583">
    <property type="entry name" value="Acetyltransf_1"/>
    <property type="match status" value="1"/>
</dbReference>
<accession>A0ABP5HQZ9</accession>
<sequence length="313" mass="33998">MTSTTGPTDLVIRALTEADARSVFTSLADPGLVGRPLLGRPYGTLAEGGEYRPDWTFVAERGGEVVARAAFWAAPEDEEPVVLDWLDVADGEHEAGVRLLREAPLKAEFELVLPPGWRERPEVAAAAEARIAVAADAGYVPLVERYRYAWTPAEGLPERPGRLVFRPEPDDEAFRDVLRRVMTGTLDAHARKALAEGGVEQAVREDFEHLAWLSSPREWWQVAHTPDGELVGVHVPGEIPSGPAAAFIGVVPEQRGRGYAYDLLAECTHFLAGRGAETIAASTDTGNAPMAANFARAGYPITQHRYCMSPPAR</sequence>
<dbReference type="Proteomes" id="UP001500016">
    <property type="component" value="Unassembled WGS sequence"/>
</dbReference>
<dbReference type="SUPFAM" id="SSF55729">
    <property type="entry name" value="Acyl-CoA N-acyltransferases (Nat)"/>
    <property type="match status" value="1"/>
</dbReference>
<organism evidence="2 3">
    <name type="scientific">Streptomyces albiaxialis</name>
    <dbReference type="NCBI Taxonomy" id="329523"/>
    <lineage>
        <taxon>Bacteria</taxon>
        <taxon>Bacillati</taxon>
        <taxon>Actinomycetota</taxon>
        <taxon>Actinomycetes</taxon>
        <taxon>Kitasatosporales</taxon>
        <taxon>Streptomycetaceae</taxon>
        <taxon>Streptomyces</taxon>
    </lineage>
</organism>